<proteinExistence type="predicted"/>
<dbReference type="Proteomes" id="UP000095255">
    <property type="component" value="Unassembled WGS sequence"/>
</dbReference>
<feature type="transmembrane region" description="Helical" evidence="1">
    <location>
        <begin position="202"/>
        <end position="218"/>
    </location>
</feature>
<evidence type="ECO:0000313" key="2">
    <source>
        <dbReference type="EMBL" id="OEH85682.1"/>
    </source>
</evidence>
<keyword evidence="3" id="KW-1185">Reference proteome</keyword>
<organism evidence="2 3">
    <name type="scientific">Desulfuribacillus stibiiarsenatis</name>
    <dbReference type="NCBI Taxonomy" id="1390249"/>
    <lineage>
        <taxon>Bacteria</taxon>
        <taxon>Bacillati</taxon>
        <taxon>Bacillota</taxon>
        <taxon>Desulfuribacillia</taxon>
        <taxon>Desulfuribacillales</taxon>
        <taxon>Desulfuribacillaceae</taxon>
        <taxon>Desulfuribacillus</taxon>
    </lineage>
</organism>
<keyword evidence="1" id="KW-0472">Membrane</keyword>
<feature type="transmembrane region" description="Helical" evidence="1">
    <location>
        <begin position="48"/>
        <end position="66"/>
    </location>
</feature>
<dbReference type="RefSeq" id="WP_069701766.1">
    <property type="nucleotide sequence ID" value="NZ_MJAT01000012.1"/>
</dbReference>
<feature type="transmembrane region" description="Helical" evidence="1">
    <location>
        <begin position="249"/>
        <end position="266"/>
    </location>
</feature>
<reference evidence="2 3" key="1">
    <citation type="submission" date="2016-09" db="EMBL/GenBank/DDBJ databases">
        <title>Desulfuribacillus arsenicus sp. nov., an obligately anaerobic, dissimilatory arsenic- and antimonate-reducing bacterium isolated from anoxic sediments.</title>
        <authorList>
            <person name="Abin C.A."/>
            <person name="Hollibaugh J.T."/>
        </authorList>
    </citation>
    <scope>NUCLEOTIDE SEQUENCE [LARGE SCALE GENOMIC DNA]</scope>
    <source>
        <strain evidence="2 3">MLFW-2</strain>
    </source>
</reference>
<feature type="transmembrane region" description="Helical" evidence="1">
    <location>
        <begin position="6"/>
        <end position="27"/>
    </location>
</feature>
<evidence type="ECO:0000256" key="1">
    <source>
        <dbReference type="SAM" id="Phobius"/>
    </source>
</evidence>
<dbReference type="EMBL" id="MJAT01000012">
    <property type="protein sequence ID" value="OEH85682.1"/>
    <property type="molecule type" value="Genomic_DNA"/>
</dbReference>
<sequence length="288" mass="32553">MDTKLGMWIILVILASLVTYNLTRFFVKETINICLRYHIVRKNLQKKPLPQIGGFAIALTALFYLFALHNGFQWVSAMAVKSEVQLLTQVLIISILGYGFLGLFEDVGGKLDLIKGANQHLAHLRNGYLSATLVRQTFGCFLALFISSFLANETLLWIFGAIIIVLYTNIFHLLRDQPTATGKLFLMHHFVFFFVFPLKEIWILAIPIIVAVLTYIPFEAKQKMNIGNIGTAIQGSLCAIYWNFSVPNITYLGIITSCLIITFLLLKRNFLLTNPTKNTVKETKATIQ</sequence>
<dbReference type="AlphaFoldDB" id="A0A1E5L697"/>
<accession>A0A1E5L697</accession>
<comment type="caution">
    <text evidence="2">The sequence shown here is derived from an EMBL/GenBank/DDBJ whole genome shotgun (WGS) entry which is preliminary data.</text>
</comment>
<protein>
    <submittedName>
        <fullName evidence="2">Uncharacterized protein</fullName>
    </submittedName>
</protein>
<name>A0A1E5L697_9FIRM</name>
<feature type="transmembrane region" description="Helical" evidence="1">
    <location>
        <begin position="86"/>
        <end position="107"/>
    </location>
</feature>
<feature type="transmembrane region" description="Helical" evidence="1">
    <location>
        <begin position="155"/>
        <end position="173"/>
    </location>
</feature>
<keyword evidence="1" id="KW-0812">Transmembrane</keyword>
<dbReference type="STRING" id="1390249.BHU72_02490"/>
<keyword evidence="1" id="KW-1133">Transmembrane helix</keyword>
<gene>
    <name evidence="2" type="ORF">BHU72_02490</name>
</gene>
<evidence type="ECO:0000313" key="3">
    <source>
        <dbReference type="Proteomes" id="UP000095255"/>
    </source>
</evidence>
<feature type="transmembrane region" description="Helical" evidence="1">
    <location>
        <begin position="225"/>
        <end position="243"/>
    </location>
</feature>